<keyword evidence="1" id="KW-0732">Signal</keyword>
<feature type="chain" id="PRO_5039466672" description="Solute-binding protein family 5 domain-containing protein" evidence="1">
    <location>
        <begin position="20"/>
        <end position="532"/>
    </location>
</feature>
<dbReference type="Gene3D" id="3.90.76.10">
    <property type="entry name" value="Dipeptide-binding Protein, Domain 1"/>
    <property type="match status" value="1"/>
</dbReference>
<dbReference type="Proteomes" id="UP000290624">
    <property type="component" value="Unassembled WGS sequence"/>
</dbReference>
<feature type="signal peptide" evidence="1">
    <location>
        <begin position="1"/>
        <end position="19"/>
    </location>
</feature>
<dbReference type="SUPFAM" id="SSF53850">
    <property type="entry name" value="Periplasmic binding protein-like II"/>
    <property type="match status" value="1"/>
</dbReference>
<dbReference type="GO" id="GO:0015833">
    <property type="term" value="P:peptide transport"/>
    <property type="evidence" value="ECO:0007669"/>
    <property type="project" value="TreeGrafter"/>
</dbReference>
<dbReference type="Gene3D" id="3.10.105.10">
    <property type="entry name" value="Dipeptide-binding Protein, Domain 3"/>
    <property type="match status" value="1"/>
</dbReference>
<comment type="caution">
    <text evidence="3">The sequence shown here is derived from an EMBL/GenBank/DDBJ whole genome shotgun (WGS) entry which is preliminary data.</text>
</comment>
<sequence>MNVRRLVPALCAVLTFTLAGCTASSTPTPSSSTAIPANATRDINALPRDRVRDGGLLRFSLATLPTQWNPHHPAAATEDAQRLLAPLTPQHMRLDVAGRASINPDFLVSADVENTPNTRVTLRLNPLSRWGDGAKITADDWIATWRVATGRIPGATASDLPGWQRVADVAAGDTPADVIITFSGPEPDWAEPLVAGPVRASATAHADAWSWSSYDPAHYASPFTVTHVDALQGVITVERNPQWWGDTPKLDQIMFRTVQPEAVAAAFQHNELDVWEIGTSEERLQQSKAATDTRLRTAPGRRGRVLQVATSGVLSDVAVRRGIVQAIDRGALAAQALDATPDTVAAWSNALLLPTQPGYVDEARATGVIFDVTQASATLREAGWKPGADGVRLKNGIPLEITYTLDPADSASGQEFALLSSQLQAAGVRLRAVAQGGDLTPARLTFSPFPLAHLPAGANQSTYTELVARISVEQDAVRRADQAGQLARALWQEATEVTLYQLPQQVAVRNGLANYGAPAFSTTDWEDVGWAP</sequence>
<dbReference type="InterPro" id="IPR039424">
    <property type="entry name" value="SBP_5"/>
</dbReference>
<organism evidence="3 4">
    <name type="scientific">Propioniciclava flava</name>
    <dbReference type="NCBI Taxonomy" id="2072026"/>
    <lineage>
        <taxon>Bacteria</taxon>
        <taxon>Bacillati</taxon>
        <taxon>Actinomycetota</taxon>
        <taxon>Actinomycetes</taxon>
        <taxon>Propionibacteriales</taxon>
        <taxon>Propionibacteriaceae</taxon>
        <taxon>Propioniciclava</taxon>
    </lineage>
</organism>
<reference evidence="3 4" key="1">
    <citation type="submission" date="2018-01" db="EMBL/GenBank/DDBJ databases">
        <title>Lactibacter flavus gen. nov., sp. nov., a novel bacterium of the family Propionibacteriaceae isolated from raw milk and dairy products.</title>
        <authorList>
            <person name="Wenning M."/>
            <person name="Breitenwieser F."/>
            <person name="Huptas C."/>
            <person name="von Neubeck M."/>
            <person name="Busse H.-J."/>
            <person name="Scherer S."/>
        </authorList>
    </citation>
    <scope>NUCLEOTIDE SEQUENCE [LARGE SCALE GENOMIC DNA]</scope>
    <source>
        <strain evidence="3 4">VG341</strain>
    </source>
</reference>
<evidence type="ECO:0000256" key="1">
    <source>
        <dbReference type="SAM" id="SignalP"/>
    </source>
</evidence>
<dbReference type="AlphaFoldDB" id="A0A4Q2EK00"/>
<dbReference type="GO" id="GO:1904680">
    <property type="term" value="F:peptide transmembrane transporter activity"/>
    <property type="evidence" value="ECO:0007669"/>
    <property type="project" value="TreeGrafter"/>
</dbReference>
<accession>A0A4Q2EK00</accession>
<dbReference type="Pfam" id="PF00496">
    <property type="entry name" value="SBP_bac_5"/>
    <property type="match status" value="1"/>
</dbReference>
<feature type="domain" description="Solute-binding protein family 5" evidence="2">
    <location>
        <begin position="111"/>
        <end position="430"/>
    </location>
</feature>
<keyword evidence="4" id="KW-1185">Reference proteome</keyword>
<protein>
    <recommendedName>
        <fullName evidence="2">Solute-binding protein family 5 domain-containing protein</fullName>
    </recommendedName>
</protein>
<gene>
    <name evidence="3" type="ORF">C1706_04065</name>
</gene>
<dbReference type="OrthoDB" id="3713816at2"/>
<dbReference type="RefSeq" id="WP_129457942.1">
    <property type="nucleotide sequence ID" value="NZ_PPCV01000002.1"/>
</dbReference>
<dbReference type="PANTHER" id="PTHR30290:SF65">
    <property type="entry name" value="MONOACYL PHOSPHATIDYLINOSITOL TETRAMANNOSIDE-BINDING PROTEIN LPQW-RELATED"/>
    <property type="match status" value="1"/>
</dbReference>
<dbReference type="PANTHER" id="PTHR30290">
    <property type="entry name" value="PERIPLASMIC BINDING COMPONENT OF ABC TRANSPORTER"/>
    <property type="match status" value="1"/>
</dbReference>
<evidence type="ECO:0000313" key="4">
    <source>
        <dbReference type="Proteomes" id="UP000290624"/>
    </source>
</evidence>
<evidence type="ECO:0000313" key="3">
    <source>
        <dbReference type="EMBL" id="RXW33042.1"/>
    </source>
</evidence>
<dbReference type="PROSITE" id="PS51257">
    <property type="entry name" value="PROKAR_LIPOPROTEIN"/>
    <property type="match status" value="1"/>
</dbReference>
<evidence type="ECO:0000259" key="2">
    <source>
        <dbReference type="Pfam" id="PF00496"/>
    </source>
</evidence>
<dbReference type="Gene3D" id="3.40.190.10">
    <property type="entry name" value="Periplasmic binding protein-like II"/>
    <property type="match status" value="1"/>
</dbReference>
<proteinExistence type="predicted"/>
<dbReference type="InterPro" id="IPR000914">
    <property type="entry name" value="SBP_5_dom"/>
</dbReference>
<name>A0A4Q2EK00_9ACTN</name>
<dbReference type="EMBL" id="PPCV01000002">
    <property type="protein sequence ID" value="RXW33042.1"/>
    <property type="molecule type" value="Genomic_DNA"/>
</dbReference>